<dbReference type="Proteomes" id="UP000053029">
    <property type="component" value="Unassembled WGS sequence"/>
</dbReference>
<name>A0A0D2HI12_9EURO</name>
<proteinExistence type="predicted"/>
<evidence type="ECO:0000313" key="1">
    <source>
        <dbReference type="EMBL" id="KIW84039.1"/>
    </source>
</evidence>
<keyword evidence="2" id="KW-1185">Reference proteome</keyword>
<dbReference type="PANTHER" id="PTHR39332:SF7">
    <property type="entry name" value="SRPBCC FAMILY PROTEIN"/>
    <property type="match status" value="1"/>
</dbReference>
<accession>A0A0D2HI12</accession>
<dbReference type="EMBL" id="KN846970">
    <property type="protein sequence ID" value="KIW84039.1"/>
    <property type="molecule type" value="Genomic_DNA"/>
</dbReference>
<dbReference type="VEuPathDB" id="FungiDB:Z517_03285"/>
<dbReference type="HOGENOM" id="CLU_1069723_0_0_1"/>
<dbReference type="SUPFAM" id="SSF55961">
    <property type="entry name" value="Bet v1-like"/>
    <property type="match status" value="1"/>
</dbReference>
<gene>
    <name evidence="1" type="ORF">Z517_03285</name>
</gene>
<evidence type="ECO:0000313" key="2">
    <source>
        <dbReference type="Proteomes" id="UP000053029"/>
    </source>
</evidence>
<dbReference type="OrthoDB" id="10255646at2759"/>
<dbReference type="Gene3D" id="3.30.530.20">
    <property type="match status" value="1"/>
</dbReference>
<dbReference type="RefSeq" id="XP_013287847.1">
    <property type="nucleotide sequence ID" value="XM_013432393.1"/>
</dbReference>
<dbReference type="InterPro" id="IPR023393">
    <property type="entry name" value="START-like_dom_sf"/>
</dbReference>
<dbReference type="AlphaFoldDB" id="A0A0D2HI12"/>
<protein>
    <submittedName>
        <fullName evidence="1">Uncharacterized protein</fullName>
    </submittedName>
</protein>
<dbReference type="PANTHER" id="PTHR39332">
    <property type="entry name" value="BLL4707 PROTEIN"/>
    <property type="match status" value="1"/>
</dbReference>
<reference evidence="1 2" key="1">
    <citation type="submission" date="2015-01" db="EMBL/GenBank/DDBJ databases">
        <title>The Genome Sequence of Fonsecaea pedrosoi CBS 271.37.</title>
        <authorList>
            <consortium name="The Broad Institute Genomics Platform"/>
            <person name="Cuomo C."/>
            <person name="de Hoog S."/>
            <person name="Gorbushina A."/>
            <person name="Stielow B."/>
            <person name="Teixiera M."/>
            <person name="Abouelleil A."/>
            <person name="Chapman S.B."/>
            <person name="Priest M."/>
            <person name="Young S.K."/>
            <person name="Wortman J."/>
            <person name="Nusbaum C."/>
            <person name="Birren B."/>
        </authorList>
    </citation>
    <scope>NUCLEOTIDE SEQUENCE [LARGE SCALE GENOMIC DNA]</scope>
    <source>
        <strain evidence="1 2">CBS 271.37</strain>
    </source>
</reference>
<dbReference type="GeneID" id="25302775"/>
<organism evidence="1 2">
    <name type="scientific">Fonsecaea pedrosoi CBS 271.37</name>
    <dbReference type="NCBI Taxonomy" id="1442368"/>
    <lineage>
        <taxon>Eukaryota</taxon>
        <taxon>Fungi</taxon>
        <taxon>Dikarya</taxon>
        <taxon>Ascomycota</taxon>
        <taxon>Pezizomycotina</taxon>
        <taxon>Eurotiomycetes</taxon>
        <taxon>Chaetothyriomycetidae</taxon>
        <taxon>Chaetothyriales</taxon>
        <taxon>Herpotrichiellaceae</taxon>
        <taxon>Fonsecaea</taxon>
    </lineage>
</organism>
<sequence>MTKPRPAEPVLREVRLQYTELPSSVVATWRSPCHAPRAREKHRTLHTIKYQDNIPRTAIRNHVAVNKKPPSTTIPTKASLTHKYPFCSVLAKMSFLPLAAYVKESGVIKAPVQDLWALVSKIHQWEPIHSGLKKAEKIYDDKGEETQFVRWDFKDEHEIICRVEALDHLDYMIKFSTNWSKLPLEYIGVVTTIRLFPITYGFCKGYTLLVMDGEYTSDVNPAMLATGSRRRRQFIDEVSAYFESGKKPPIPTSQVPWARE</sequence>